<organism evidence="3 4">
    <name type="scientific">SAR324 cluster bacterium</name>
    <dbReference type="NCBI Taxonomy" id="2024889"/>
    <lineage>
        <taxon>Bacteria</taxon>
        <taxon>Deltaproteobacteria</taxon>
        <taxon>SAR324 cluster</taxon>
    </lineage>
</organism>
<proteinExistence type="predicted"/>
<dbReference type="Proteomes" id="UP000218113">
    <property type="component" value="Unassembled WGS sequence"/>
</dbReference>
<sequence>MAEKILIIQLKQIGDVLMTTPAVRALYQENPQREIHYLTQKPSNQIFEFSPYISKTILYPSQEKVGDLLKLIKQLRNENYSTVIDFLGLPKTALLARLTGAKQRIGFNLRGRNLFYTDALDKSAGVHYSAAQKLGLLEALGIYSQDSQIDFFIGEQDREKARQIFEEVGVDPAKLLVTVSPVSRRDYKVWPAQHFAQLCDFLIEKYSAQILFLWGPGEEHFIEAVRQGMKHQALPNYDIPTIRQTVALFEQADLHIGNDNGPMHFAISTRMPTIAIFGRPQAKNWIPPHRAQHQAIEYDPGCKDSCTYPQCQLECIRGVQPSIVITAAQEQLERILSEGLKRDNLK</sequence>
<evidence type="ECO:0000256" key="1">
    <source>
        <dbReference type="ARBA" id="ARBA00022676"/>
    </source>
</evidence>
<dbReference type="InterPro" id="IPR051199">
    <property type="entry name" value="LPS_LOS_Heptosyltrfase"/>
</dbReference>
<dbReference type="SUPFAM" id="SSF53756">
    <property type="entry name" value="UDP-Glycosyltransferase/glycogen phosphorylase"/>
    <property type="match status" value="1"/>
</dbReference>
<protein>
    <recommendedName>
        <fullName evidence="5">Glycosyltransferase family 9 protein</fullName>
    </recommendedName>
</protein>
<evidence type="ECO:0000256" key="2">
    <source>
        <dbReference type="ARBA" id="ARBA00022679"/>
    </source>
</evidence>
<dbReference type="InterPro" id="IPR002201">
    <property type="entry name" value="Glyco_trans_9"/>
</dbReference>
<dbReference type="GO" id="GO:0008713">
    <property type="term" value="F:ADP-heptose-lipopolysaccharide heptosyltransferase activity"/>
    <property type="evidence" value="ECO:0007669"/>
    <property type="project" value="TreeGrafter"/>
</dbReference>
<accession>A0A2A4TB32</accession>
<keyword evidence="2" id="KW-0808">Transferase</keyword>
<dbReference type="GO" id="GO:0005829">
    <property type="term" value="C:cytosol"/>
    <property type="evidence" value="ECO:0007669"/>
    <property type="project" value="TreeGrafter"/>
</dbReference>
<dbReference type="PANTHER" id="PTHR30160">
    <property type="entry name" value="TETRAACYLDISACCHARIDE 4'-KINASE-RELATED"/>
    <property type="match status" value="1"/>
</dbReference>
<dbReference type="Gene3D" id="3.40.50.2000">
    <property type="entry name" value="Glycogen Phosphorylase B"/>
    <property type="match status" value="2"/>
</dbReference>
<gene>
    <name evidence="3" type="ORF">COB67_00965</name>
</gene>
<dbReference type="Pfam" id="PF01075">
    <property type="entry name" value="Glyco_transf_9"/>
    <property type="match status" value="1"/>
</dbReference>
<comment type="caution">
    <text evidence="3">The sequence shown here is derived from an EMBL/GenBank/DDBJ whole genome shotgun (WGS) entry which is preliminary data.</text>
</comment>
<name>A0A2A4TB32_9DELT</name>
<evidence type="ECO:0000313" key="4">
    <source>
        <dbReference type="Proteomes" id="UP000218113"/>
    </source>
</evidence>
<dbReference type="AlphaFoldDB" id="A0A2A4TB32"/>
<evidence type="ECO:0008006" key="5">
    <source>
        <dbReference type="Google" id="ProtNLM"/>
    </source>
</evidence>
<dbReference type="CDD" id="cd03789">
    <property type="entry name" value="GT9_LPS_heptosyltransferase"/>
    <property type="match status" value="1"/>
</dbReference>
<evidence type="ECO:0000313" key="3">
    <source>
        <dbReference type="EMBL" id="PCI30752.1"/>
    </source>
</evidence>
<keyword evidence="1" id="KW-0328">Glycosyltransferase</keyword>
<reference evidence="4" key="1">
    <citation type="submission" date="2017-08" db="EMBL/GenBank/DDBJ databases">
        <title>A dynamic microbial community with high functional redundancy inhabits the cold, oxic subseafloor aquifer.</title>
        <authorList>
            <person name="Tully B.J."/>
            <person name="Wheat C.G."/>
            <person name="Glazer B.T."/>
            <person name="Huber J.A."/>
        </authorList>
    </citation>
    <scope>NUCLEOTIDE SEQUENCE [LARGE SCALE GENOMIC DNA]</scope>
</reference>
<dbReference type="EMBL" id="NVSR01000002">
    <property type="protein sequence ID" value="PCI30752.1"/>
    <property type="molecule type" value="Genomic_DNA"/>
</dbReference>
<dbReference type="GO" id="GO:0009244">
    <property type="term" value="P:lipopolysaccharide core region biosynthetic process"/>
    <property type="evidence" value="ECO:0007669"/>
    <property type="project" value="TreeGrafter"/>
</dbReference>